<sequence>MHGTVVNNMRQVAAPTTFDSFPKISYINQHCKLLKLPYIVQKAFLPLQNVSVLII</sequence>
<dbReference type="EMBL" id="GBRH01256356">
    <property type="protein sequence ID" value="JAD41539.1"/>
    <property type="molecule type" value="Transcribed_RNA"/>
</dbReference>
<reference evidence="1" key="1">
    <citation type="submission" date="2014-09" db="EMBL/GenBank/DDBJ databases">
        <authorList>
            <person name="Magalhaes I.L.F."/>
            <person name="Oliveira U."/>
            <person name="Santos F.R."/>
            <person name="Vidigal T.H.D.A."/>
            <person name="Brescovit A.D."/>
            <person name="Santos A.J."/>
        </authorList>
    </citation>
    <scope>NUCLEOTIDE SEQUENCE</scope>
    <source>
        <tissue evidence="1">Shoot tissue taken approximately 20 cm above the soil surface</tissue>
    </source>
</reference>
<evidence type="ECO:0000313" key="1">
    <source>
        <dbReference type="EMBL" id="JAD41539.1"/>
    </source>
</evidence>
<name>A0A0A8ZQ72_ARUDO</name>
<accession>A0A0A8ZQ72</accession>
<protein>
    <submittedName>
        <fullName evidence="1">Uncharacterized protein</fullName>
    </submittedName>
</protein>
<dbReference type="AlphaFoldDB" id="A0A0A8ZQ72"/>
<organism evidence="1">
    <name type="scientific">Arundo donax</name>
    <name type="common">Giant reed</name>
    <name type="synonym">Donax arundinaceus</name>
    <dbReference type="NCBI Taxonomy" id="35708"/>
    <lineage>
        <taxon>Eukaryota</taxon>
        <taxon>Viridiplantae</taxon>
        <taxon>Streptophyta</taxon>
        <taxon>Embryophyta</taxon>
        <taxon>Tracheophyta</taxon>
        <taxon>Spermatophyta</taxon>
        <taxon>Magnoliopsida</taxon>
        <taxon>Liliopsida</taxon>
        <taxon>Poales</taxon>
        <taxon>Poaceae</taxon>
        <taxon>PACMAD clade</taxon>
        <taxon>Arundinoideae</taxon>
        <taxon>Arundineae</taxon>
        <taxon>Arundo</taxon>
    </lineage>
</organism>
<proteinExistence type="predicted"/>
<reference evidence="1" key="2">
    <citation type="journal article" date="2015" name="Data Brief">
        <title>Shoot transcriptome of the giant reed, Arundo donax.</title>
        <authorList>
            <person name="Barrero R.A."/>
            <person name="Guerrero F.D."/>
            <person name="Moolhuijzen P."/>
            <person name="Goolsby J.A."/>
            <person name="Tidwell J."/>
            <person name="Bellgard S.E."/>
            <person name="Bellgard M.I."/>
        </authorList>
    </citation>
    <scope>NUCLEOTIDE SEQUENCE</scope>
    <source>
        <tissue evidence="1">Shoot tissue taken approximately 20 cm above the soil surface</tissue>
    </source>
</reference>